<feature type="domain" description="SKP1 component dimerisation" evidence="4">
    <location>
        <begin position="124"/>
        <end position="168"/>
    </location>
</feature>
<dbReference type="GO" id="GO:0016567">
    <property type="term" value="P:protein ubiquitination"/>
    <property type="evidence" value="ECO:0007669"/>
    <property type="project" value="UniProtKB-UniPathway"/>
</dbReference>
<sequence length="172" mass="18927">MSAPIVDAPAAEIVYKIISSDGVVSKMSEKAVQQSKTLSNLIENLGYTIENIETRDPIPVTNVNGKTMAKVAEWCEKHKADAIPEDNMNVLKTLTIPEWDQKFLKIEDEALFDLILASNFLDIKGLMYFGCKTVSNMAKGKTTAELREIFGINTDEQDAAEETAQRAAAEVA</sequence>
<evidence type="ECO:0000256" key="1">
    <source>
        <dbReference type="ARBA" id="ARBA00009993"/>
    </source>
</evidence>
<dbReference type="AlphaFoldDB" id="G5EGD5"/>
<evidence type="ECO:0007829" key="11">
    <source>
        <dbReference type="PeptideAtlas" id="G5EGD5"/>
    </source>
</evidence>
<gene>
    <name evidence="8 10" type="primary">skr-12</name>
    <name evidence="10" type="ORF">C52D10.6</name>
    <name evidence="8" type="ORF">CELE_C52D10.6</name>
</gene>
<dbReference type="InterPro" id="IPR001232">
    <property type="entry name" value="SKP1-like"/>
</dbReference>
<dbReference type="OrthoDB" id="5867496at2759"/>
<dbReference type="PIRSF" id="PIRSF028729">
    <property type="entry name" value="E3_ubiquit_lig_SCF_Skp"/>
    <property type="match status" value="1"/>
</dbReference>
<dbReference type="GeneID" id="178496"/>
<comment type="pathway">
    <text evidence="3">Protein modification; protein ubiquitination.</text>
</comment>
<dbReference type="RefSeq" id="NP_001367151.1">
    <property type="nucleotide sequence ID" value="NM_001380569.1"/>
</dbReference>
<evidence type="ECO:0000313" key="7">
    <source>
        <dbReference type="EMBL" id="AAL34101.1"/>
    </source>
</evidence>
<evidence type="ECO:0000313" key="9">
    <source>
        <dbReference type="Proteomes" id="UP000001940"/>
    </source>
</evidence>
<evidence type="ECO:0000313" key="10">
    <source>
        <dbReference type="WormBase" id="C52D10.6"/>
    </source>
</evidence>
<dbReference type="InterPro" id="IPR016073">
    <property type="entry name" value="Skp1_comp_POZ"/>
</dbReference>
<evidence type="ECO:0000256" key="2">
    <source>
        <dbReference type="ARBA" id="ARBA00022786"/>
    </source>
</evidence>
<comment type="function">
    <text evidence="3">Probable essential component of SCF (SKP1-CUL1-F-box protein) E3 ubiquitin-protein ligase complexes, which mediate the ubiquitination and subsequent proteasomal degradation of target proteins. Regulates cell proliferation during embryonic and larval development.</text>
</comment>
<dbReference type="FunFam" id="3.30.710.10:FF:000124">
    <property type="entry name" value="Protein CBG09126"/>
    <property type="match status" value="1"/>
</dbReference>
<dbReference type="SMR" id="G5EGD5"/>
<reference evidence="6" key="1">
    <citation type="journal article" date="1996" name="Cell">
        <title>Budding yeast SKP1 encodes an evolutionarily conserved kinetochore protein required for cell cycle progression.</title>
        <authorList>
            <person name="Connelly C."/>
            <person name="Hieter P."/>
        </authorList>
    </citation>
    <scope>NUCLEOTIDE SEQUENCE</scope>
</reference>
<dbReference type="PANTHER" id="PTHR11165">
    <property type="entry name" value="SKP1"/>
    <property type="match status" value="1"/>
</dbReference>
<dbReference type="Pfam" id="PF01466">
    <property type="entry name" value="Skp1"/>
    <property type="match status" value="1"/>
</dbReference>
<dbReference type="PaxDb" id="6239-C52D10.6.1"/>
<dbReference type="Bgee" id="WBGene00004818">
    <property type="expression patterns" value="Expressed in embryo and 3 other cell types or tissues"/>
</dbReference>
<evidence type="ECO:0000259" key="4">
    <source>
        <dbReference type="Pfam" id="PF01466"/>
    </source>
</evidence>
<keyword evidence="9" id="KW-1185">Reference proteome</keyword>
<dbReference type="Proteomes" id="UP000001940">
    <property type="component" value="Chromosome IV"/>
</dbReference>
<reference evidence="8" key="5">
    <citation type="submission" date="2003-03" db="EMBL/GenBank/DDBJ databases">
        <authorList>
            <person name="Sulson J.E."/>
            <person name="Waterston R."/>
        </authorList>
    </citation>
    <scope>NUCLEOTIDE SEQUENCE</scope>
    <source>
        <strain evidence="8">Bristol N2</strain>
    </source>
</reference>
<dbReference type="KEGG" id="cel:CELE_C52D10.6"/>
<dbReference type="HOGENOM" id="CLU_059252_1_0_1"/>
<dbReference type="AGR" id="WB:WBGene00004818"/>
<evidence type="ECO:0000256" key="3">
    <source>
        <dbReference type="PIRNR" id="PIRNR028729"/>
    </source>
</evidence>
<dbReference type="STRING" id="6239.C52D10.6.1"/>
<dbReference type="WormBase" id="C52D10.6">
    <property type="protein sequence ID" value="CE17590"/>
    <property type="gene ID" value="WBGene00004818"/>
    <property type="gene designation" value="skr-12"/>
</dbReference>
<feature type="domain" description="SKP1 component POZ" evidence="5">
    <location>
        <begin position="16"/>
        <end position="79"/>
    </location>
</feature>
<reference evidence="6" key="2">
    <citation type="submission" date="1996-07" db="EMBL/GenBank/DDBJ databases">
        <title>wEST01039.</title>
        <authorList>
            <person name="McCombie W.R."/>
            <person name="Kelley J.M."/>
            <person name="Aubin L."/>
            <person name="Goscoechea M."/>
            <person name="FitzGerald M.G."/>
            <person name="Wu A."/>
            <person name="Adams M.D."/>
            <person name="Dubnick M."/>
            <person name="Kerlavage A.R."/>
            <person name="Venter J.C."/>
            <person name="Fields C.A."/>
        </authorList>
    </citation>
    <scope>NUCLEOTIDE SEQUENCE OF 79-172</scope>
</reference>
<dbReference type="SUPFAM" id="SSF81382">
    <property type="entry name" value="Skp1 dimerisation domain-like"/>
    <property type="match status" value="1"/>
</dbReference>
<accession>G5EGD5</accession>
<dbReference type="FunCoup" id="G5EGD5">
    <property type="interactions" value="266"/>
</dbReference>
<dbReference type="InterPro" id="IPR016897">
    <property type="entry name" value="SKP1"/>
</dbReference>
<dbReference type="EMBL" id="BX284604">
    <property type="protein sequence ID" value="CAM36324.1"/>
    <property type="molecule type" value="Genomic_DNA"/>
</dbReference>
<dbReference type="Gene3D" id="3.30.710.10">
    <property type="entry name" value="Potassium Channel Kv1.1, Chain A"/>
    <property type="match status" value="1"/>
</dbReference>
<reference evidence="7" key="4">
    <citation type="journal article" date="2002" name="Curr. Biol.">
        <title>The Caenorhabditis elegans Skp1-related gene family: diverse functions in cell proliferation, morphogenesis, and meiosis.</title>
        <authorList>
            <person name="Nayak S."/>
            <person name="Santiago F.E."/>
            <person name="Jin H."/>
            <person name="Lin D."/>
            <person name="Schedl T."/>
            <person name="Kipreos E.T."/>
        </authorList>
    </citation>
    <scope>NUCLEOTIDE SEQUENCE</scope>
</reference>
<reference evidence="8 9" key="3">
    <citation type="journal article" date="1998" name="Science">
        <title>Genome sequence of the nematode C. elegans: a platform for investigating biology.</title>
        <authorList>
            <consortium name="The C. elegans sequencing consortium"/>
            <person name="Sulson J.E."/>
            <person name="Waterston R."/>
        </authorList>
    </citation>
    <scope>NUCLEOTIDE SEQUENCE [LARGE SCALE GENOMIC DNA]</scope>
    <source>
        <strain evidence="8 9">Bristol N2</strain>
    </source>
</reference>
<keyword evidence="11" id="KW-1267">Proteomics identification</keyword>
<dbReference type="eggNOG" id="KOG1724">
    <property type="taxonomic scope" value="Eukaryota"/>
</dbReference>
<keyword evidence="2 3" id="KW-0833">Ubl conjugation pathway</keyword>
<dbReference type="PeptideAtlas" id="G5EGD5"/>
<dbReference type="CTD" id="178496"/>
<dbReference type="EMBL" id="AF440513">
    <property type="protein sequence ID" value="AAL34101.1"/>
    <property type="molecule type" value="mRNA"/>
</dbReference>
<dbReference type="GO" id="GO:0097602">
    <property type="term" value="F:cullin family protein binding"/>
    <property type="evidence" value="ECO:0000318"/>
    <property type="project" value="GO_Central"/>
</dbReference>
<dbReference type="GO" id="GO:0005737">
    <property type="term" value="C:cytoplasm"/>
    <property type="evidence" value="ECO:0000318"/>
    <property type="project" value="GO_Central"/>
</dbReference>
<name>G5EGD5_CAEEL</name>
<dbReference type="GO" id="GO:0031146">
    <property type="term" value="P:SCF-dependent proteasomal ubiquitin-dependent protein catabolic process"/>
    <property type="evidence" value="ECO:0000318"/>
    <property type="project" value="GO_Central"/>
</dbReference>
<organism evidence="6">
    <name type="scientific">Caenorhabditis elegans</name>
    <dbReference type="NCBI Taxonomy" id="6239"/>
    <lineage>
        <taxon>Eukaryota</taxon>
        <taxon>Metazoa</taxon>
        <taxon>Ecdysozoa</taxon>
        <taxon>Nematoda</taxon>
        <taxon>Chromadorea</taxon>
        <taxon>Rhabditida</taxon>
        <taxon>Rhabditina</taxon>
        <taxon>Rhabditomorpha</taxon>
        <taxon>Rhabditoidea</taxon>
        <taxon>Rhabditidae</taxon>
        <taxon>Peloderinae</taxon>
        <taxon>Caenorhabditis</taxon>
    </lineage>
</organism>
<proteinExistence type="evidence at protein level"/>
<dbReference type="InterPro" id="IPR016072">
    <property type="entry name" value="Skp1_comp_dimer"/>
</dbReference>
<dbReference type="SUPFAM" id="SSF54695">
    <property type="entry name" value="POZ domain"/>
    <property type="match status" value="1"/>
</dbReference>
<dbReference type="CDD" id="cd18322">
    <property type="entry name" value="BTB_POZ_SKP1"/>
    <property type="match status" value="1"/>
</dbReference>
<dbReference type="SMART" id="SM00512">
    <property type="entry name" value="Skp1"/>
    <property type="match status" value="1"/>
</dbReference>
<dbReference type="InterPro" id="IPR011333">
    <property type="entry name" value="SKP1/BTB/POZ_sf"/>
</dbReference>
<dbReference type="Pfam" id="PF03931">
    <property type="entry name" value="Skp1_POZ"/>
    <property type="match status" value="1"/>
</dbReference>
<evidence type="ECO:0000313" key="6">
    <source>
        <dbReference type="EMBL" id="AAB17536.1"/>
    </source>
</evidence>
<protein>
    <recommendedName>
        <fullName evidence="3">Skp1-related protein</fullName>
    </recommendedName>
</protein>
<dbReference type="UniPathway" id="UPA00143"/>
<dbReference type="EMBL" id="U60980">
    <property type="protein sequence ID" value="AAB17536.1"/>
    <property type="molecule type" value="mRNA"/>
</dbReference>
<dbReference type="InterPro" id="IPR036296">
    <property type="entry name" value="SKP1-like_dim_sf"/>
</dbReference>
<dbReference type="GO" id="GO:0005634">
    <property type="term" value="C:nucleus"/>
    <property type="evidence" value="ECO:0000318"/>
    <property type="project" value="GO_Central"/>
</dbReference>
<evidence type="ECO:0000313" key="8">
    <source>
        <dbReference type="EMBL" id="CAM36324.1"/>
    </source>
</evidence>
<comment type="similarity">
    <text evidence="1 3">Belongs to the SKP1 family.</text>
</comment>
<evidence type="ECO:0000259" key="5">
    <source>
        <dbReference type="Pfam" id="PF03931"/>
    </source>
</evidence>
<dbReference type="OMA" id="TAQCIAD"/>
<reference evidence="8" key="6">
    <citation type="submission" date="2024-10" db="EMBL/GenBank/DDBJ databases">
        <authorList>
            <consortium name="WormBase Consortium"/>
            <person name="WormBase"/>
        </authorList>
    </citation>
    <scope>NUCLEOTIDE SEQUENCE</scope>
    <source>
        <strain evidence="8">Bristol N2</strain>
    </source>
</reference>